<organism evidence="1 2">
    <name type="scientific">Desulfonema magnum</name>
    <dbReference type="NCBI Taxonomy" id="45655"/>
    <lineage>
        <taxon>Bacteria</taxon>
        <taxon>Pseudomonadati</taxon>
        <taxon>Thermodesulfobacteriota</taxon>
        <taxon>Desulfobacteria</taxon>
        <taxon>Desulfobacterales</taxon>
        <taxon>Desulfococcaceae</taxon>
        <taxon>Desulfonema</taxon>
    </lineage>
</organism>
<evidence type="ECO:0000313" key="2">
    <source>
        <dbReference type="Proteomes" id="UP000663722"/>
    </source>
</evidence>
<protein>
    <submittedName>
        <fullName evidence="1">Uncharacterized protein</fullName>
    </submittedName>
</protein>
<dbReference type="EMBL" id="CP061800">
    <property type="protein sequence ID" value="QTA84436.1"/>
    <property type="molecule type" value="Genomic_DNA"/>
</dbReference>
<evidence type="ECO:0000313" key="1">
    <source>
        <dbReference type="EMBL" id="QTA84436.1"/>
    </source>
</evidence>
<proteinExistence type="predicted"/>
<reference evidence="1" key="1">
    <citation type="journal article" date="2021" name="Microb. Physiol.">
        <title>Proteogenomic Insights into the Physiology of Marine, Sulfate-Reducing, Filamentous Desulfonema limicola and Desulfonema magnum.</title>
        <authorList>
            <person name="Schnaars V."/>
            <person name="Wohlbrand L."/>
            <person name="Scheve S."/>
            <person name="Hinrichs C."/>
            <person name="Reinhardt R."/>
            <person name="Rabus R."/>
        </authorList>
    </citation>
    <scope>NUCLEOTIDE SEQUENCE</scope>
    <source>
        <strain evidence="1">4be13</strain>
    </source>
</reference>
<name>A0A975BFE7_9BACT</name>
<keyword evidence="2" id="KW-1185">Reference proteome</keyword>
<gene>
    <name evidence="1" type="ORF">dnm_004320</name>
</gene>
<dbReference type="AlphaFoldDB" id="A0A975BFE7"/>
<dbReference type="Proteomes" id="UP000663722">
    <property type="component" value="Chromosome"/>
</dbReference>
<dbReference type="KEGG" id="dmm:dnm_004320"/>
<accession>A0A975BFE7</accession>
<sequence>MIHSSIRYHILSFFFKVLKKFKFTKKDYLCQTDLLTDMLHYMK</sequence>